<dbReference type="AlphaFoldDB" id="A0AAV7UQN6"/>
<dbReference type="Proteomes" id="UP001066276">
    <property type="component" value="Chromosome 2_2"/>
</dbReference>
<keyword evidence="2" id="KW-1185">Reference proteome</keyword>
<name>A0AAV7UQN6_PLEWA</name>
<reference evidence="1" key="1">
    <citation type="journal article" date="2022" name="bioRxiv">
        <title>Sequencing and chromosome-scale assembly of the giantPleurodeles waltlgenome.</title>
        <authorList>
            <person name="Brown T."/>
            <person name="Elewa A."/>
            <person name="Iarovenko S."/>
            <person name="Subramanian E."/>
            <person name="Araus A.J."/>
            <person name="Petzold A."/>
            <person name="Susuki M."/>
            <person name="Suzuki K.-i.T."/>
            <person name="Hayashi T."/>
            <person name="Toyoda A."/>
            <person name="Oliveira C."/>
            <person name="Osipova E."/>
            <person name="Leigh N.D."/>
            <person name="Simon A."/>
            <person name="Yun M.H."/>
        </authorList>
    </citation>
    <scope>NUCLEOTIDE SEQUENCE</scope>
    <source>
        <strain evidence="1">20211129_DDA</strain>
        <tissue evidence="1">Liver</tissue>
    </source>
</reference>
<sequence length="84" mass="9163">MCTRADVNVSDFGVQIQRSLLAHASKGVCVTEGAYTHSACSALRTPGVGYTYTLVCRILSTRGVLIVIERKSFTKAVAMWKTHE</sequence>
<evidence type="ECO:0008006" key="3">
    <source>
        <dbReference type="Google" id="ProtNLM"/>
    </source>
</evidence>
<evidence type="ECO:0000313" key="1">
    <source>
        <dbReference type="EMBL" id="KAJ1190981.1"/>
    </source>
</evidence>
<organism evidence="1 2">
    <name type="scientific">Pleurodeles waltl</name>
    <name type="common">Iberian ribbed newt</name>
    <dbReference type="NCBI Taxonomy" id="8319"/>
    <lineage>
        <taxon>Eukaryota</taxon>
        <taxon>Metazoa</taxon>
        <taxon>Chordata</taxon>
        <taxon>Craniata</taxon>
        <taxon>Vertebrata</taxon>
        <taxon>Euteleostomi</taxon>
        <taxon>Amphibia</taxon>
        <taxon>Batrachia</taxon>
        <taxon>Caudata</taxon>
        <taxon>Salamandroidea</taxon>
        <taxon>Salamandridae</taxon>
        <taxon>Pleurodelinae</taxon>
        <taxon>Pleurodeles</taxon>
    </lineage>
</organism>
<accession>A0AAV7UQN6</accession>
<dbReference type="EMBL" id="JANPWB010000004">
    <property type="protein sequence ID" value="KAJ1190981.1"/>
    <property type="molecule type" value="Genomic_DNA"/>
</dbReference>
<gene>
    <name evidence="1" type="ORF">NDU88_000298</name>
</gene>
<proteinExistence type="predicted"/>
<protein>
    <recommendedName>
        <fullName evidence="3">Restriction endonuclease type IV Mrr domain-containing protein</fullName>
    </recommendedName>
</protein>
<evidence type="ECO:0000313" key="2">
    <source>
        <dbReference type="Proteomes" id="UP001066276"/>
    </source>
</evidence>
<comment type="caution">
    <text evidence="1">The sequence shown here is derived from an EMBL/GenBank/DDBJ whole genome shotgun (WGS) entry which is preliminary data.</text>
</comment>